<proteinExistence type="predicted"/>
<reference evidence="1 2" key="1">
    <citation type="submission" date="2018-08" db="EMBL/GenBank/DDBJ databases">
        <title>Genomic investigation of the strawberry pathogen Phytophthora fragariae indicates pathogenicity is determined by transcriptional variation in three key races.</title>
        <authorList>
            <person name="Adams T.M."/>
            <person name="Armitage A.D."/>
            <person name="Sobczyk M.K."/>
            <person name="Bates H.J."/>
            <person name="Dunwell J.M."/>
            <person name="Nellist C.F."/>
            <person name="Harrison R.J."/>
        </authorList>
    </citation>
    <scope>NUCLEOTIDE SEQUENCE [LARGE SCALE GENOMIC DNA]</scope>
    <source>
        <strain evidence="1 2">NOV-71</strain>
    </source>
</reference>
<sequence>MSPLVRQVLQVSVLAPPPAAPAQEPELRAVRHGHLLPWEHVSHRHRHDSELVPVWTSWKRAAALRECFIRRSRPPFSRASMPTNLLPVVRVLRCILNPSLAGALRHGGPNNCT</sequence>
<gene>
    <name evidence="1" type="ORF">PF007_g25577</name>
</gene>
<accession>A0A6A3QDP1</accession>
<name>A0A6A3QDP1_9STRA</name>
<evidence type="ECO:0000313" key="2">
    <source>
        <dbReference type="Proteomes" id="UP000441208"/>
    </source>
</evidence>
<dbReference type="EMBL" id="QXFZ01002761">
    <property type="protein sequence ID" value="KAE9074023.1"/>
    <property type="molecule type" value="Genomic_DNA"/>
</dbReference>
<comment type="caution">
    <text evidence="1">The sequence shown here is derived from an EMBL/GenBank/DDBJ whole genome shotgun (WGS) entry which is preliminary data.</text>
</comment>
<dbReference type="Proteomes" id="UP000441208">
    <property type="component" value="Unassembled WGS sequence"/>
</dbReference>
<protein>
    <submittedName>
        <fullName evidence="1">Uncharacterized protein</fullName>
    </submittedName>
</protein>
<dbReference type="AlphaFoldDB" id="A0A6A3QDP1"/>
<organism evidence="1 2">
    <name type="scientific">Phytophthora fragariae</name>
    <dbReference type="NCBI Taxonomy" id="53985"/>
    <lineage>
        <taxon>Eukaryota</taxon>
        <taxon>Sar</taxon>
        <taxon>Stramenopiles</taxon>
        <taxon>Oomycota</taxon>
        <taxon>Peronosporomycetes</taxon>
        <taxon>Peronosporales</taxon>
        <taxon>Peronosporaceae</taxon>
        <taxon>Phytophthora</taxon>
    </lineage>
</organism>
<evidence type="ECO:0000313" key="1">
    <source>
        <dbReference type="EMBL" id="KAE9074023.1"/>
    </source>
</evidence>